<dbReference type="PANTHER" id="PTHR35037">
    <property type="entry name" value="C-TERMINAL REGION OF AIDA-LIKE PROTEIN"/>
    <property type="match status" value="1"/>
</dbReference>
<dbReference type="PANTHER" id="PTHR35037:SF3">
    <property type="entry name" value="C-TERMINAL REGION OF AIDA-LIKE PROTEIN"/>
    <property type="match status" value="1"/>
</dbReference>
<reference evidence="2 3" key="1">
    <citation type="submission" date="2019-07" db="EMBL/GenBank/DDBJ databases">
        <authorList>
            <person name="Grouzdev D.S."/>
        </authorList>
    </citation>
    <scope>NUCLEOTIDE SEQUENCE [LARGE SCALE GENOMIC DNA]</scope>
    <source>
        <strain evidence="2 3">3C</strain>
    </source>
</reference>
<dbReference type="SUPFAM" id="SSF103515">
    <property type="entry name" value="Autotransporter"/>
    <property type="match status" value="1"/>
</dbReference>
<accession>A0ABY3DSN8</accession>
<dbReference type="InterPro" id="IPR005546">
    <property type="entry name" value="Autotransporte_beta"/>
</dbReference>
<dbReference type="CDD" id="cd01344">
    <property type="entry name" value="PL2_Passenger_AT"/>
    <property type="match status" value="1"/>
</dbReference>
<dbReference type="SMART" id="SM00869">
    <property type="entry name" value="Autotransporter"/>
    <property type="match status" value="1"/>
</dbReference>
<evidence type="ECO:0000313" key="3">
    <source>
        <dbReference type="Proteomes" id="UP000315321"/>
    </source>
</evidence>
<dbReference type="InterPro" id="IPR011050">
    <property type="entry name" value="Pectin_lyase_fold/virulence"/>
</dbReference>
<dbReference type="Pfam" id="PF03797">
    <property type="entry name" value="Autotransporter"/>
    <property type="match status" value="1"/>
</dbReference>
<evidence type="ECO:0000313" key="2">
    <source>
        <dbReference type="EMBL" id="TSJ62989.1"/>
    </source>
</evidence>
<dbReference type="Proteomes" id="UP000315321">
    <property type="component" value="Unassembled WGS sequence"/>
</dbReference>
<dbReference type="RefSeq" id="WP_144342483.1">
    <property type="nucleotide sequence ID" value="NZ_VMBP01000002.1"/>
</dbReference>
<dbReference type="Gene3D" id="2.160.20.20">
    <property type="match status" value="1"/>
</dbReference>
<dbReference type="InterPro" id="IPR006315">
    <property type="entry name" value="OM_autotransptr_brl_dom"/>
</dbReference>
<dbReference type="InterPro" id="IPR051551">
    <property type="entry name" value="Autotransporter_adhesion"/>
</dbReference>
<keyword evidence="3" id="KW-1185">Reference proteome</keyword>
<dbReference type="InterPro" id="IPR043990">
    <property type="entry name" value="AC_1"/>
</dbReference>
<proteinExistence type="predicted"/>
<sequence length="1885" mass="194205">MPPPTTVPGPNDDHVGQSIVNNGATNTLDGSYTTVQNGVPNWTTQTLAQIGAAGRIINGAVLPDGVLAIGQQNQTVTYFDTTTQENVTVNVYNSNNFNVAPDSRGFTIWDDVNDQEAYLDPRLATVSSGSSLSVVVGTPGGSTTAPENVLTMPMKASPNTGSNIISAYEVNDTSSLSYDTTTRFDLGEYLTPGQETNTVNVTGVNFDKGVVIPAGATWLNPATNTVENIPAGTVTDVVSYQNYNNYLIGQIQKGEFVVPGGVSLEQHYRNTLAGAYSTNNVSVEYRQAEMPKYVQDMPLGERTFIHGTNTAAITVKAGEKLEDVTSGGSHSMVYLEDSATLVNDGMMSSRYSAHAIVGHDNADVQNTATGVISNFIPTAGGAFGETGAFSRGVVLDGQANFDNDGIVNVAGSTSLPYWLSAPVNNPDSQRQDQNAGFWNAGVVLSGDATAANKTDGIINVGVNNAGGNVSLIDGVYLQGTASFVNRGGINIGKTAQVDKADAQTDVSNNSAILTGIRALGDAKVENAAGATITIGANTGRAAAMYASSGTGGEAIGSGALELVNNGAIIIDGNRAGTPNANYGIAAENVVGNIVQNGEIELNGVNARGVYVFGTRVATHAEVTENSTILVGGGFNPGTNTRNYGVWVQGSVATADVDGVVNLDGVGGIAVHARQGAKIDLDSDAQINFVAGSDQIGYFIHGAGSEIRNIANVLDVSTDNSTLFRIEDGASYGGLGGGDARVLTASGANSTILHVTGTSTTAATGTGIYNLTGVGSVAVKSEGGATVTIDDATQINLNAEDTIGGIVDGRKYDLAGVVTATGRNSVLDNHAELTSGSDGVTGLITRYAGNLTNDAAIDFTGTDATGIIAETGGKANNTGAIGIADGTGILVRKTGQAINAATIGVTTGEGVIVQDNGVFDNRAGGDITVQNGTGILVENTDGTQSISKVTNVAAIVVEDGIAGIHVRNGAALDGSGLSGTVTVRGAADGVLIGQAASGLILGNSVITTQGSGNGVENEAELANVELRNTTINVDGNGAGVRTGVNFTAASTATINVNGNDGTGFLFQLANGQPTTNDFVLTDKYAINLAATSRRGIGVNANTTGDVLITTPLEDLGTRNTAVYITNAGQANIDSDIAVNTTSGSGGTGIYIENAETAIVDGTVNVGAAGGSALVIERVATEAFNLAALTSLSGAPVVDLSPSAGTAFTNLGTIQARAYDAVAVLGSGGADSIVLGEGSGSTSAVTGIIQAGAGTDTVLWNAGTLVGSIEMGDGDNEQLAIVGRNLSTVYHLDGGTGVGDTLTFSDIQYYGGSFATDDAFQNRAKGINLGQGWETINLVDGTDFTLTGDLLYGNTLNVDDTSVIRAGNNVNARMGLPGSIYTNSGILDLTNGAYSLADRATISGTYVGAPGSELWINTHLAGDTSPTDRLIINGGSEGTTSIKVVVNPGSPGALTYNGIKVVQVDDDANSNAVFTLQGDYLFQGSPAVVGGAYAYRLYQDGITTPTDGDWYLRSTLINPVPVDPTDPTPTPPLPSTPLYQPGVPLYEVYARSLLAFNGLPTLQQRVGNRYWNQPQPAQTVFCKDPKKNFQCTPTPEQSGYYQDGSVITGQNGVWGRIEAAHASFDPTRSTSGTDYDQDLWKLQAGVDGMLREFESGSLIAGVNGFYGTLDTDVSSIYGTGKIDTTGYGVGGTLTWYGNNGFYVDGQASVTWYESDLKSDLAGTLAKNLDGLGYAFSVEAGRRYEVSPSWYLIPQAQLVYSNVSVDSFYDRFDARVSPGDADSLRGRLGLAVERQTSWTAANGQKRHASVYGIGNLYYEFLDGTSPVDVAGTTFVSGGDDFWGEIGLGGTVALTERLDLYGEARYATSLENAGDNNVYGGNIGLRFSW</sequence>
<dbReference type="PROSITE" id="PS51208">
    <property type="entry name" value="AUTOTRANSPORTER"/>
    <property type="match status" value="1"/>
</dbReference>
<dbReference type="InterPro" id="IPR012332">
    <property type="entry name" value="Autotransporter_pectin_lyase_C"/>
</dbReference>
<evidence type="ECO:0000259" key="1">
    <source>
        <dbReference type="PROSITE" id="PS51208"/>
    </source>
</evidence>
<dbReference type="Gene3D" id="2.40.128.130">
    <property type="entry name" value="Autotransporter beta-domain"/>
    <property type="match status" value="1"/>
</dbReference>
<dbReference type="InterPro" id="IPR036709">
    <property type="entry name" value="Autotransporte_beta_dom_sf"/>
</dbReference>
<gene>
    <name evidence="2" type="ORF">FO470_08340</name>
</gene>
<protein>
    <submittedName>
        <fullName evidence="2">Autotransporter outer membrane beta-barrel domain-containing protein</fullName>
    </submittedName>
</protein>
<dbReference type="EMBL" id="VMBP01000002">
    <property type="protein sequence ID" value="TSJ62989.1"/>
    <property type="molecule type" value="Genomic_DNA"/>
</dbReference>
<organism evidence="2 3">
    <name type="scientific">Ancylobacter moscoviensis</name>
    <dbReference type="NCBI Taxonomy" id="2597768"/>
    <lineage>
        <taxon>Bacteria</taxon>
        <taxon>Pseudomonadati</taxon>
        <taxon>Pseudomonadota</taxon>
        <taxon>Alphaproteobacteria</taxon>
        <taxon>Hyphomicrobiales</taxon>
        <taxon>Xanthobacteraceae</taxon>
        <taxon>Ancylobacter</taxon>
    </lineage>
</organism>
<feature type="domain" description="Autotransporter" evidence="1">
    <location>
        <begin position="1604"/>
        <end position="1885"/>
    </location>
</feature>
<name>A0ABY3DSN8_9HYPH</name>
<comment type="caution">
    <text evidence="2">The sequence shown here is derived from an EMBL/GenBank/DDBJ whole genome shotgun (WGS) entry which is preliminary data.</text>
</comment>
<dbReference type="SUPFAM" id="SSF51126">
    <property type="entry name" value="Pectin lyase-like"/>
    <property type="match status" value="1"/>
</dbReference>
<dbReference type="NCBIfam" id="TIGR01414">
    <property type="entry name" value="autotrans_barl"/>
    <property type="match status" value="1"/>
</dbReference>
<dbReference type="Pfam" id="PF18883">
    <property type="entry name" value="AC_1"/>
    <property type="match status" value="1"/>
</dbReference>